<evidence type="ECO:0000259" key="6">
    <source>
        <dbReference type="Pfam" id="PF01526"/>
    </source>
</evidence>
<keyword evidence="2" id="KW-0815">Transposition</keyword>
<dbReference type="AlphaFoldDB" id="A0A8T7M311"/>
<dbReference type="InterPro" id="IPR047653">
    <property type="entry name" value="Tn3-like_transpos"/>
</dbReference>
<protein>
    <submittedName>
        <fullName evidence="8">Tn3 family transposase</fullName>
    </submittedName>
</protein>
<proteinExistence type="inferred from homology"/>
<feature type="domain" description="Tn3 transposase DDE" evidence="6">
    <location>
        <begin position="546"/>
        <end position="932"/>
    </location>
</feature>
<dbReference type="GO" id="GO:0004803">
    <property type="term" value="F:transposase activity"/>
    <property type="evidence" value="ECO:0007669"/>
    <property type="project" value="InterPro"/>
</dbReference>
<keyword evidence="3" id="KW-0238">DNA-binding</keyword>
<dbReference type="InterPro" id="IPR002513">
    <property type="entry name" value="Tn3_Tnp_DDE_dom"/>
</dbReference>
<dbReference type="InterPro" id="IPR025296">
    <property type="entry name" value="DUF4158"/>
</dbReference>
<dbReference type="GO" id="GO:0003677">
    <property type="term" value="F:DNA binding"/>
    <property type="evidence" value="ECO:0007669"/>
    <property type="project" value="UniProtKB-KW"/>
</dbReference>
<keyword evidence="5" id="KW-0175">Coiled coil</keyword>
<evidence type="ECO:0000256" key="3">
    <source>
        <dbReference type="ARBA" id="ARBA00023125"/>
    </source>
</evidence>
<feature type="coiled-coil region" evidence="5">
    <location>
        <begin position="478"/>
        <end position="505"/>
    </location>
</feature>
<keyword evidence="4" id="KW-0233">DNA recombination</keyword>
<evidence type="ECO:0000313" key="8">
    <source>
        <dbReference type="EMBL" id="NWJ46711.1"/>
    </source>
</evidence>
<evidence type="ECO:0000313" key="9">
    <source>
        <dbReference type="Proteomes" id="UP000521676"/>
    </source>
</evidence>
<name>A0A8T7M311_9CHLR</name>
<reference evidence="8 9" key="1">
    <citation type="submission" date="2020-06" db="EMBL/GenBank/DDBJ databases">
        <title>Anoxygenic phototrophic Chloroflexota member uses a Type I reaction center.</title>
        <authorList>
            <person name="Tsuji J.M."/>
            <person name="Shaw N.A."/>
            <person name="Nagashima S."/>
            <person name="Venkiteswaran J."/>
            <person name="Schiff S.L."/>
            <person name="Hanada S."/>
            <person name="Tank M."/>
            <person name="Neufeld J.D."/>
        </authorList>
    </citation>
    <scope>NUCLEOTIDE SEQUENCE [LARGE SCALE GENOMIC DNA]</scope>
    <source>
        <strain evidence="8">L227-S17</strain>
    </source>
</reference>
<comment type="caution">
    <text evidence="8">The sequence shown here is derived from an EMBL/GenBank/DDBJ whole genome shotgun (WGS) entry which is preliminary data.</text>
</comment>
<evidence type="ECO:0000256" key="5">
    <source>
        <dbReference type="SAM" id="Coils"/>
    </source>
</evidence>
<accession>A0A8T7M311</accession>
<gene>
    <name evidence="8" type="ORF">HXX08_12595</name>
</gene>
<feature type="domain" description="DUF4158" evidence="7">
    <location>
        <begin position="3"/>
        <end position="132"/>
    </location>
</feature>
<evidence type="ECO:0000259" key="7">
    <source>
        <dbReference type="Pfam" id="PF13700"/>
    </source>
</evidence>
<dbReference type="Pfam" id="PF13700">
    <property type="entry name" value="DUF4158"/>
    <property type="match status" value="1"/>
</dbReference>
<evidence type="ECO:0000256" key="4">
    <source>
        <dbReference type="ARBA" id="ARBA00023172"/>
    </source>
</evidence>
<evidence type="ECO:0000256" key="2">
    <source>
        <dbReference type="ARBA" id="ARBA00022578"/>
    </source>
</evidence>
<dbReference type="Pfam" id="PF01526">
    <property type="entry name" value="DDE_Tnp_Tn3"/>
    <property type="match status" value="1"/>
</dbReference>
<organism evidence="8 9">
    <name type="scientific">Candidatus Chlorohelix allophototropha</name>
    <dbReference type="NCBI Taxonomy" id="3003348"/>
    <lineage>
        <taxon>Bacteria</taxon>
        <taxon>Bacillati</taxon>
        <taxon>Chloroflexota</taxon>
        <taxon>Chloroflexia</taxon>
        <taxon>Candidatus Chloroheliales</taxon>
        <taxon>Candidatus Chloroheliaceae</taxon>
        <taxon>Candidatus Chlorohelix</taxon>
    </lineage>
</organism>
<dbReference type="Proteomes" id="UP000521676">
    <property type="component" value="Unassembled WGS sequence"/>
</dbReference>
<dbReference type="GO" id="GO:0006313">
    <property type="term" value="P:DNA transposition"/>
    <property type="evidence" value="ECO:0007669"/>
    <property type="project" value="InterPro"/>
</dbReference>
<evidence type="ECO:0000256" key="1">
    <source>
        <dbReference type="ARBA" id="ARBA00009402"/>
    </source>
</evidence>
<comment type="similarity">
    <text evidence="1">Belongs to the transposase 7 family.</text>
</comment>
<dbReference type="EMBL" id="JACATZ010000001">
    <property type="protein sequence ID" value="NWJ46711.1"/>
    <property type="molecule type" value="Genomic_DNA"/>
</dbReference>
<dbReference type="NCBIfam" id="NF033527">
    <property type="entry name" value="transpos_Tn3"/>
    <property type="match status" value="1"/>
</dbReference>
<sequence>MQIKQHRGDENKLGWALQLTALRYLGFCPNDLQTVPASIVSYLAGQVGVEPQVLANYGQRDKTRTQHTREVQEYLGYREATENDLKELAEWLLKRALEHDRPITLLGLATQKLHTAKVVRPGITRLAQLVDSAREKATLETYRLLAPLLTEERILFLDGLLKANKELGSSRLEWLRQGATANSSKFILENLTKLDFLREAGVDTWQLTGLNPNRRKFLTQVGRKSTPYLLSRLKTERRLPILLAFVVQSYEDIIDETLDLFIGYLEEANSRAINDLEEFRLNKARAMDEKVRHFQALGSFVLSEEIVGDKLRESIFQYLPRAALEAAVEECTMLVRPIDNTHYDFLLKSYKAIRHFSPRFLAAFTFHSNVATAPLLQAIKTLCQFNASRKKHLSDHSTLPFVPGKWMNYVLNPNGSINKEYYELAVLWELRAALRSANVWVTGSRRYATLESYLIPREQWPGLRPEVCRQLGITEDGAKQLNLLAAELETAMTKLEQRLGKEETKVRIEEGKFVLSSLEASGLPKRVSELQHQINQRLPWVELIALLIEVDSWTKYSDCFVHASGHELCDAEAKAHLYIAILTQACNFSLARMEKATDFTEERLAYYTHWYLREETLRPAITKLVNFQHHQPLARHWGNGTLSSSDGQRFPVALSNRKAKALPKYFGYGKGLPFYTWTSDENSQYGSKPTVSTDRDALYILDEILNNETELPLYEHTSDTAGSTHIIFALFSLLGLQFSPRIRDMGEQRLYRLGRLKEHPVLKPLIKNLLKQRVIVKHYDELLRITGSLKLGYVTASLLISKLQSLPQKNAMAQALEEYGKLVETIFILRYYESEEYQHRIEAQLNKGEGLHALREVIFFANRGQLRKRQLEAQANQASCLNLVTNAVVIWNTVYMTEILEQLKTGNQPPEEVDYPHLSPTRSEHVNPYGRYQFNMEEELGRTKLRELL</sequence>